<reference evidence="3 4" key="1">
    <citation type="submission" date="2022-10" db="EMBL/GenBank/DDBJ databases">
        <title>Comparative genomics and taxonomic characterization of three novel marine species of genus Reichenbachiella exhibiting antioxidant and polysaccharide degradation activities.</title>
        <authorList>
            <person name="Muhammad N."/>
            <person name="Lee Y.-J."/>
            <person name="Ko J."/>
            <person name="Kim S.-G."/>
        </authorList>
    </citation>
    <scope>NUCLEOTIDE SEQUENCE [LARGE SCALE GENOMIC DNA]</scope>
    <source>
        <strain evidence="3 4">ABR2-5</strain>
    </source>
</reference>
<accession>A0ABT3CZQ7</accession>
<feature type="transmembrane region" description="Helical" evidence="2">
    <location>
        <begin position="177"/>
        <end position="195"/>
    </location>
</feature>
<dbReference type="Proteomes" id="UP001300692">
    <property type="component" value="Unassembled WGS sequence"/>
</dbReference>
<proteinExistence type="predicted"/>
<keyword evidence="2" id="KW-1133">Transmembrane helix</keyword>
<name>A0ABT3CZQ7_9BACT</name>
<dbReference type="RefSeq" id="WP_264139589.1">
    <property type="nucleotide sequence ID" value="NZ_JAOYOD010000001.1"/>
</dbReference>
<feature type="repeat" description="TPR" evidence="1">
    <location>
        <begin position="486"/>
        <end position="519"/>
    </location>
</feature>
<feature type="transmembrane region" description="Helical" evidence="2">
    <location>
        <begin position="247"/>
        <end position="266"/>
    </location>
</feature>
<dbReference type="Gene3D" id="1.25.40.10">
    <property type="entry name" value="Tetratricopeptide repeat domain"/>
    <property type="match status" value="1"/>
</dbReference>
<feature type="transmembrane region" description="Helical" evidence="2">
    <location>
        <begin position="346"/>
        <end position="371"/>
    </location>
</feature>
<sequence length="904" mass="101706">MMDFIFWKEWKIYEKIALALLSLVLLITAFTSVFFNVNEYSGVFDWSISAGLNYVQDQIYSDHSLILEASVDQLVPLVVQKSEGQFVLEGHFYTIALSIVIYMFLAFAIAVSSTLSRFWFVVGMGLLVVLVALSGFADLQLFGLGREMSIGIPALSTIVLAYYFHDIKPYFSLLIRWLALVVWFTVLALVINQFSESSQPLMALAYQGYWMALIFTIIFSLMVGHEIVYGILVLTTQSSTDKSNSNGLHFVVFSLIYLLNVAFVYMRNAGYIDWDFYYLNPFLLLLTSTILGVWGLNARSFMYDSIIPFRSIALYAYLALAVFSFIVIGYFQYMGNDLTMEVLEDAVIFGHIAFGGMFFVYVIVNFINLLLKGLPIYRVVFKEDNFPYATAKIAGLIVVGAFFFASNYAPMNQAIAGFFNQTGDFKLIEGRTAEAKEAYRKGAIYGNMLGDSNGGHRSNYLYSTLEDDLPKKITWLKNSTKKNPTPQSFINLGLAYEKNSQIFDAMFTYQEAISAFPENWAIQNNLAMLYLRMDVLDSAAYYLNLDNDANDWQSAILQANQLALDAQSGTVKDYIAGNRIDVQANELATSILYGSEMVYQDEVKGLGSSLNLVTYAYLKNLGLYCAKTKDDRFLTRIDDFLNNSANADYHFDLAMVKAFNLYELGKVKDAFVLMNDLYNRTAEPEAIIPMILGKWSMELGAIKLASTYFETARENGYPLSTADLVQSYAMMGDPSVAIYLWEKEMKTLDTTEVNLEVYSALNDALATGEETWTKNLYSFEKERSLLSQVTAADLDSTAKAQAYRALGDNNPFYVEGVLAAVGFFNAQQDNDQAYGMLLDAITVNAYSAPLIKAYIDQCLEMGLINYAESTVIRLIDVLDQEDYQAYEVAFEAKKEAVIVALDNW</sequence>
<feature type="transmembrane region" description="Helical" evidence="2">
    <location>
        <begin position="207"/>
        <end position="235"/>
    </location>
</feature>
<evidence type="ECO:0000256" key="2">
    <source>
        <dbReference type="SAM" id="Phobius"/>
    </source>
</evidence>
<comment type="caution">
    <text evidence="3">The sequence shown here is derived from an EMBL/GenBank/DDBJ whole genome shotgun (WGS) entry which is preliminary data.</text>
</comment>
<keyword evidence="4" id="KW-1185">Reference proteome</keyword>
<gene>
    <name evidence="3" type="ORF">N7U62_18570</name>
</gene>
<dbReference type="PROSITE" id="PS50005">
    <property type="entry name" value="TPR"/>
    <property type="match status" value="1"/>
</dbReference>
<evidence type="ECO:0008006" key="5">
    <source>
        <dbReference type="Google" id="ProtNLM"/>
    </source>
</evidence>
<evidence type="ECO:0000313" key="4">
    <source>
        <dbReference type="Proteomes" id="UP001300692"/>
    </source>
</evidence>
<feature type="transmembrane region" description="Helical" evidence="2">
    <location>
        <begin position="92"/>
        <end position="111"/>
    </location>
</feature>
<evidence type="ECO:0000256" key="1">
    <source>
        <dbReference type="PROSITE-ProRule" id="PRU00339"/>
    </source>
</evidence>
<feature type="transmembrane region" description="Helical" evidence="2">
    <location>
        <begin position="118"/>
        <end position="136"/>
    </location>
</feature>
<feature type="transmembrane region" description="Helical" evidence="2">
    <location>
        <begin position="148"/>
        <end position="165"/>
    </location>
</feature>
<protein>
    <recommendedName>
        <fullName evidence="5">Tetratricopeptide repeat-containing protein</fullName>
    </recommendedName>
</protein>
<organism evidence="3 4">
    <name type="scientific">Reichenbachiella ulvae</name>
    <dbReference type="NCBI Taxonomy" id="2980104"/>
    <lineage>
        <taxon>Bacteria</taxon>
        <taxon>Pseudomonadati</taxon>
        <taxon>Bacteroidota</taxon>
        <taxon>Cytophagia</taxon>
        <taxon>Cytophagales</taxon>
        <taxon>Reichenbachiellaceae</taxon>
        <taxon>Reichenbachiella</taxon>
    </lineage>
</organism>
<dbReference type="InterPro" id="IPR011990">
    <property type="entry name" value="TPR-like_helical_dom_sf"/>
</dbReference>
<dbReference type="InterPro" id="IPR019734">
    <property type="entry name" value="TPR_rpt"/>
</dbReference>
<keyword evidence="2" id="KW-0812">Transmembrane</keyword>
<dbReference type="SUPFAM" id="SSF48452">
    <property type="entry name" value="TPR-like"/>
    <property type="match status" value="1"/>
</dbReference>
<feature type="transmembrane region" description="Helical" evidence="2">
    <location>
        <begin position="391"/>
        <end position="409"/>
    </location>
</feature>
<feature type="transmembrane region" description="Helical" evidence="2">
    <location>
        <begin position="312"/>
        <end position="334"/>
    </location>
</feature>
<keyword evidence="2" id="KW-0472">Membrane</keyword>
<dbReference type="EMBL" id="JAOYOD010000001">
    <property type="protein sequence ID" value="MCV9388693.1"/>
    <property type="molecule type" value="Genomic_DNA"/>
</dbReference>
<feature type="transmembrane region" description="Helical" evidence="2">
    <location>
        <begin position="278"/>
        <end position="300"/>
    </location>
</feature>
<keyword evidence="1" id="KW-0802">TPR repeat</keyword>
<evidence type="ECO:0000313" key="3">
    <source>
        <dbReference type="EMBL" id="MCV9388693.1"/>
    </source>
</evidence>